<comment type="caution">
    <text evidence="6">The sequence shown here is derived from an EMBL/GenBank/DDBJ whole genome shotgun (WGS) entry which is preliminary data.</text>
</comment>
<keyword evidence="5" id="KW-0949">S-adenosyl-L-methionine</keyword>
<dbReference type="GO" id="GO:0030735">
    <property type="term" value="F:carnosine N-methyltransferase activity"/>
    <property type="evidence" value="ECO:0007669"/>
    <property type="project" value="UniProtKB-EC"/>
</dbReference>
<dbReference type="EMBL" id="RRYP01003414">
    <property type="protein sequence ID" value="TNV83818.1"/>
    <property type="molecule type" value="Genomic_DNA"/>
</dbReference>
<name>A0A8J8NYX3_HALGN</name>
<evidence type="ECO:0000256" key="5">
    <source>
        <dbReference type="ARBA" id="ARBA00022691"/>
    </source>
</evidence>
<dbReference type="PANTHER" id="PTHR12303">
    <property type="entry name" value="CARNOSINE N-METHYLTRANSFERASE"/>
    <property type="match status" value="1"/>
</dbReference>
<dbReference type="Pfam" id="PF07942">
    <property type="entry name" value="CARME"/>
    <property type="match status" value="1"/>
</dbReference>
<evidence type="ECO:0000256" key="2">
    <source>
        <dbReference type="ARBA" id="ARBA00012003"/>
    </source>
</evidence>
<evidence type="ECO:0000256" key="4">
    <source>
        <dbReference type="ARBA" id="ARBA00022679"/>
    </source>
</evidence>
<evidence type="ECO:0000256" key="3">
    <source>
        <dbReference type="ARBA" id="ARBA00022603"/>
    </source>
</evidence>
<keyword evidence="7" id="KW-1185">Reference proteome</keyword>
<evidence type="ECO:0000313" key="7">
    <source>
        <dbReference type="Proteomes" id="UP000785679"/>
    </source>
</evidence>
<protein>
    <recommendedName>
        <fullName evidence="2">carnosine N-methyltransferase</fullName>
        <ecNumber evidence="2">2.1.1.22</ecNumber>
    </recommendedName>
</protein>
<dbReference type="Proteomes" id="UP000785679">
    <property type="component" value="Unassembled WGS sequence"/>
</dbReference>
<dbReference type="InterPro" id="IPR029063">
    <property type="entry name" value="SAM-dependent_MTases_sf"/>
</dbReference>
<dbReference type="SMART" id="SM01296">
    <property type="entry name" value="N2227"/>
    <property type="match status" value="1"/>
</dbReference>
<dbReference type="AlphaFoldDB" id="A0A8J8NYX3"/>
<accession>A0A8J8NYX3</accession>
<dbReference type="EC" id="2.1.1.22" evidence="2"/>
<dbReference type="InterPro" id="IPR012901">
    <property type="entry name" value="CARME"/>
</dbReference>
<reference evidence="6" key="1">
    <citation type="submission" date="2019-06" db="EMBL/GenBank/DDBJ databases">
        <authorList>
            <person name="Zheng W."/>
        </authorList>
    </citation>
    <scope>NUCLEOTIDE SEQUENCE</scope>
    <source>
        <strain evidence="6">QDHG01</strain>
    </source>
</reference>
<keyword evidence="4" id="KW-0808">Transferase</keyword>
<dbReference type="GO" id="GO:0032259">
    <property type="term" value="P:methylation"/>
    <property type="evidence" value="ECO:0007669"/>
    <property type="project" value="UniProtKB-KW"/>
</dbReference>
<comment type="similarity">
    <text evidence="1">Belongs to the carnosine N-methyltransferase family.</text>
</comment>
<keyword evidence="3" id="KW-0489">Methyltransferase</keyword>
<dbReference type="SUPFAM" id="SSF53335">
    <property type="entry name" value="S-adenosyl-L-methionine-dependent methyltransferases"/>
    <property type="match status" value="1"/>
</dbReference>
<dbReference type="PANTHER" id="PTHR12303:SF6">
    <property type="entry name" value="CARNOSINE N-METHYLTRANSFERASE"/>
    <property type="match status" value="1"/>
</dbReference>
<dbReference type="OrthoDB" id="978at2759"/>
<gene>
    <name evidence="6" type="ORF">FGO68_gene10941</name>
</gene>
<dbReference type="Gene3D" id="3.40.50.150">
    <property type="entry name" value="Vaccinia Virus protein VP39"/>
    <property type="match status" value="1"/>
</dbReference>
<sequence length="373" mass="43620">MEQQQPDHTDSPLDDPDEQAHFKQVISAFFNYSLDAMRDIARMEKDFNRIDPKYLQMLSPDFKAKRIQRLKGAVIANSIVLNKVVQEYQGLFEHDKLPNGMIMFKPMFVKPSDIIKMRSTIKSFLRDWAKEGQEERDMCYKPIMDEVRSYFPESQKADGSRVSILHPGCGMGRLVFDFALQGYKSQGNEFTYFMLLASNFILNYTTKSEQYEVYPFIHCFSNLKTDEQAFLKVKIPDVCPNEVMKGDKTYDFSMVAGEFVEVYQKQAPGSWDCIVTCFFLDTAHNVLEYIECISHLLAPGGLWVNLGPLLYHYAEQPEEIQIELPWEEIEAAIPKYGFEYRRRPEWRETVYTNDRESMMQMTYRSVFFSAVKK</sequence>
<organism evidence="6 7">
    <name type="scientific">Halteria grandinella</name>
    <dbReference type="NCBI Taxonomy" id="5974"/>
    <lineage>
        <taxon>Eukaryota</taxon>
        <taxon>Sar</taxon>
        <taxon>Alveolata</taxon>
        <taxon>Ciliophora</taxon>
        <taxon>Intramacronucleata</taxon>
        <taxon>Spirotrichea</taxon>
        <taxon>Stichotrichia</taxon>
        <taxon>Sporadotrichida</taxon>
        <taxon>Halteriidae</taxon>
        <taxon>Halteria</taxon>
    </lineage>
</organism>
<proteinExistence type="inferred from homology"/>
<evidence type="ECO:0000256" key="1">
    <source>
        <dbReference type="ARBA" id="ARBA00010086"/>
    </source>
</evidence>
<evidence type="ECO:0000313" key="6">
    <source>
        <dbReference type="EMBL" id="TNV83818.1"/>
    </source>
</evidence>